<protein>
    <submittedName>
        <fullName evidence="3">Uncharacterized protein LOC116190168</fullName>
    </submittedName>
</protein>
<reference evidence="2" key="1">
    <citation type="journal article" date="2020" name="Plant Biotechnol. J.">
        <title>The pomegranate (Punica granatum L.) draft genome dissects genetic divergence between soft- and hard-seeded cultivars.</title>
        <authorList>
            <person name="Luo X."/>
            <person name="Li H."/>
            <person name="Wu Z."/>
            <person name="Yao W."/>
            <person name="Zhao P."/>
            <person name="Cao D."/>
            <person name="Yu H."/>
            <person name="Li K."/>
            <person name="Poudel K."/>
            <person name="Zhao D."/>
            <person name="Zhang F."/>
            <person name="Xia X."/>
            <person name="Chen L."/>
            <person name="Wang Q."/>
            <person name="Jing D."/>
            <person name="Cao S."/>
        </authorList>
    </citation>
    <scope>NUCLEOTIDE SEQUENCE [LARGE SCALE GENOMIC DNA]</scope>
    <source>
        <strain evidence="2">cv. Tunisia</strain>
    </source>
</reference>
<dbReference type="Proteomes" id="UP000515151">
    <property type="component" value="Unplaced"/>
</dbReference>
<dbReference type="PANTHER" id="PTHR33133">
    <property type="entry name" value="OS08G0107100 PROTEIN-RELATED"/>
    <property type="match status" value="1"/>
</dbReference>
<evidence type="ECO:0000313" key="3">
    <source>
        <dbReference type="RefSeq" id="XP_031375688.1"/>
    </source>
</evidence>
<name>A0A6P8C2U8_PUNGR</name>
<feature type="transmembrane region" description="Helical" evidence="1">
    <location>
        <begin position="143"/>
        <end position="172"/>
    </location>
</feature>
<dbReference type="GeneID" id="116190168"/>
<sequence>MEGGPERLKFLGACGMFGESFRVISARKKLFAQITLALILPLCVFFLAHSKVTQLVLENNIKTNDHGQLINYDEKNGEYEALSHKKYGWAIILAIKFVYFTIVLILSLFATSAVIYTVACVYNSIDVPFKKVMRVVPRAWMRLIVTFLWLFLLIVVYNLIFVALFCLCFLFGHVVATVLAVILVIAYFVGIVYLTIVGELAFVVSVLEHVYGRKAMSKSKALLRGKLWSVFFFLLLLGLCFGLVQFGFEFTVAVGVVIKSVALRIVAGVIFWFVLALGTLIGLVALTVIYFVCKSYHHENLDMSIVTDHLQVYSKARMSSSSVPKFNNMFSPLYINSLVLLLMYKCPM</sequence>
<dbReference type="PANTHER" id="PTHR33133:SF5">
    <property type="entry name" value="OS08G0107100 PROTEIN"/>
    <property type="match status" value="1"/>
</dbReference>
<feature type="transmembrane region" description="Helical" evidence="1">
    <location>
        <begin position="30"/>
        <end position="48"/>
    </location>
</feature>
<feature type="transmembrane region" description="Helical" evidence="1">
    <location>
        <begin position="178"/>
        <end position="207"/>
    </location>
</feature>
<reference evidence="3" key="2">
    <citation type="submission" date="2025-08" db="UniProtKB">
        <authorList>
            <consortium name="RefSeq"/>
        </authorList>
    </citation>
    <scope>IDENTIFICATION</scope>
    <source>
        <tissue evidence="3">Leaf</tissue>
    </source>
</reference>
<accession>A0A6P8C2U8</accession>
<dbReference type="AlphaFoldDB" id="A0A6P8C2U8"/>
<keyword evidence="1" id="KW-1133">Transmembrane helix</keyword>
<feature type="transmembrane region" description="Helical" evidence="1">
    <location>
        <begin position="268"/>
        <end position="293"/>
    </location>
</feature>
<proteinExistence type="predicted"/>
<feature type="transmembrane region" description="Helical" evidence="1">
    <location>
        <begin position="89"/>
        <end position="122"/>
    </location>
</feature>
<evidence type="ECO:0000313" key="2">
    <source>
        <dbReference type="Proteomes" id="UP000515151"/>
    </source>
</evidence>
<dbReference type="OrthoDB" id="1908649at2759"/>
<dbReference type="RefSeq" id="XP_031375688.1">
    <property type="nucleotide sequence ID" value="XM_031519828.1"/>
</dbReference>
<evidence type="ECO:0000256" key="1">
    <source>
        <dbReference type="SAM" id="Phobius"/>
    </source>
</evidence>
<keyword evidence="1" id="KW-0472">Membrane</keyword>
<feature type="transmembrane region" description="Helical" evidence="1">
    <location>
        <begin position="227"/>
        <end position="248"/>
    </location>
</feature>
<keyword evidence="1" id="KW-0812">Transmembrane</keyword>
<gene>
    <name evidence="3" type="primary">LOC116190168</name>
</gene>
<organism evidence="2 3">
    <name type="scientific">Punica granatum</name>
    <name type="common">Pomegranate</name>
    <dbReference type="NCBI Taxonomy" id="22663"/>
    <lineage>
        <taxon>Eukaryota</taxon>
        <taxon>Viridiplantae</taxon>
        <taxon>Streptophyta</taxon>
        <taxon>Embryophyta</taxon>
        <taxon>Tracheophyta</taxon>
        <taxon>Spermatophyta</taxon>
        <taxon>Magnoliopsida</taxon>
        <taxon>eudicotyledons</taxon>
        <taxon>Gunneridae</taxon>
        <taxon>Pentapetalae</taxon>
        <taxon>rosids</taxon>
        <taxon>malvids</taxon>
        <taxon>Myrtales</taxon>
        <taxon>Lythraceae</taxon>
        <taxon>Punica</taxon>
    </lineage>
</organism>
<keyword evidence="2" id="KW-1185">Reference proteome</keyword>